<dbReference type="GO" id="GO:0016020">
    <property type="term" value="C:membrane"/>
    <property type="evidence" value="ECO:0007669"/>
    <property type="project" value="UniProtKB-SubCell"/>
</dbReference>
<evidence type="ECO:0000256" key="1">
    <source>
        <dbReference type="ARBA" id="ARBA00004141"/>
    </source>
</evidence>
<reference evidence="8 9" key="1">
    <citation type="journal article" date="2024" name="BMC Genomics">
        <title>De novo assembly and annotation of Popillia japonica's genome with initial clues to its potential as an invasive pest.</title>
        <authorList>
            <person name="Cucini C."/>
            <person name="Boschi S."/>
            <person name="Funari R."/>
            <person name="Cardaioli E."/>
            <person name="Iannotti N."/>
            <person name="Marturano G."/>
            <person name="Paoli F."/>
            <person name="Bruttini M."/>
            <person name="Carapelli A."/>
            <person name="Frati F."/>
            <person name="Nardi F."/>
        </authorList>
    </citation>
    <scope>NUCLEOTIDE SEQUENCE [LARGE SCALE GENOMIC DNA]</scope>
    <source>
        <strain evidence="8">DMR45628</strain>
    </source>
</reference>
<comment type="caution">
    <text evidence="8">The sequence shown here is derived from an EMBL/GenBank/DDBJ whole genome shotgun (WGS) entry which is preliminary data.</text>
</comment>
<accession>A0AAW1MDI5</accession>
<name>A0AAW1MDI5_POPJA</name>
<evidence type="ECO:0000259" key="7">
    <source>
        <dbReference type="PROSITE" id="PS51225"/>
    </source>
</evidence>
<evidence type="ECO:0000256" key="2">
    <source>
        <dbReference type="ARBA" id="ARBA00022692"/>
    </source>
</evidence>
<feature type="transmembrane region" description="Helical" evidence="6">
    <location>
        <begin position="69"/>
        <end position="89"/>
    </location>
</feature>
<sequence>MCRTKDGVINLVILIFNIINFAFIITVVTRSAFFAFLMASILGFVITGIFCVINLFANTETKTLHWPEAEVVYTRIWLLYYFIVTIFVLSMANHILQILAGIFGILTAIAYVVKSHHLYITHLAEEPNMVYVKQ</sequence>
<keyword evidence="9" id="KW-1185">Reference proteome</keyword>
<dbReference type="Proteomes" id="UP001458880">
    <property type="component" value="Unassembled WGS sequence"/>
</dbReference>
<evidence type="ECO:0000256" key="5">
    <source>
        <dbReference type="PROSITE-ProRule" id="PRU00581"/>
    </source>
</evidence>
<dbReference type="EMBL" id="JASPKY010000047">
    <property type="protein sequence ID" value="KAK9745631.1"/>
    <property type="molecule type" value="Genomic_DNA"/>
</dbReference>
<dbReference type="PROSITE" id="PS51225">
    <property type="entry name" value="MARVEL"/>
    <property type="match status" value="1"/>
</dbReference>
<protein>
    <recommendedName>
        <fullName evidence="7">MARVEL domain-containing protein</fullName>
    </recommendedName>
</protein>
<feature type="transmembrane region" description="Helical" evidence="6">
    <location>
        <begin position="7"/>
        <end position="28"/>
    </location>
</feature>
<feature type="domain" description="MARVEL" evidence="7">
    <location>
        <begin position="1"/>
        <end position="123"/>
    </location>
</feature>
<dbReference type="InterPro" id="IPR008253">
    <property type="entry name" value="Marvel"/>
</dbReference>
<feature type="transmembrane region" description="Helical" evidence="6">
    <location>
        <begin position="95"/>
        <end position="113"/>
    </location>
</feature>
<evidence type="ECO:0000256" key="6">
    <source>
        <dbReference type="SAM" id="Phobius"/>
    </source>
</evidence>
<evidence type="ECO:0000256" key="4">
    <source>
        <dbReference type="ARBA" id="ARBA00023136"/>
    </source>
</evidence>
<comment type="subcellular location">
    <subcellularLocation>
        <location evidence="1">Membrane</location>
        <topology evidence="1">Multi-pass membrane protein</topology>
    </subcellularLocation>
</comment>
<evidence type="ECO:0000313" key="8">
    <source>
        <dbReference type="EMBL" id="KAK9745631.1"/>
    </source>
</evidence>
<organism evidence="8 9">
    <name type="scientific">Popillia japonica</name>
    <name type="common">Japanese beetle</name>
    <dbReference type="NCBI Taxonomy" id="7064"/>
    <lineage>
        <taxon>Eukaryota</taxon>
        <taxon>Metazoa</taxon>
        <taxon>Ecdysozoa</taxon>
        <taxon>Arthropoda</taxon>
        <taxon>Hexapoda</taxon>
        <taxon>Insecta</taxon>
        <taxon>Pterygota</taxon>
        <taxon>Neoptera</taxon>
        <taxon>Endopterygota</taxon>
        <taxon>Coleoptera</taxon>
        <taxon>Polyphaga</taxon>
        <taxon>Scarabaeiformia</taxon>
        <taxon>Scarabaeidae</taxon>
        <taxon>Rutelinae</taxon>
        <taxon>Popillia</taxon>
    </lineage>
</organism>
<evidence type="ECO:0000256" key="3">
    <source>
        <dbReference type="ARBA" id="ARBA00022989"/>
    </source>
</evidence>
<gene>
    <name evidence="8" type="ORF">QE152_g6755</name>
</gene>
<keyword evidence="4 5" id="KW-0472">Membrane</keyword>
<proteinExistence type="predicted"/>
<evidence type="ECO:0000313" key="9">
    <source>
        <dbReference type="Proteomes" id="UP001458880"/>
    </source>
</evidence>
<keyword evidence="3 6" id="KW-1133">Transmembrane helix</keyword>
<feature type="transmembrane region" description="Helical" evidence="6">
    <location>
        <begin position="34"/>
        <end position="57"/>
    </location>
</feature>
<keyword evidence="2 5" id="KW-0812">Transmembrane</keyword>
<dbReference type="AlphaFoldDB" id="A0AAW1MDI5"/>